<reference evidence="2" key="1">
    <citation type="journal article" date="2015" name="Genome">
        <title>Whole Genome Sequence of the Non-Microcystin-Producing Microcystis aeruginosa Strain NIES-44.</title>
        <authorList>
            <person name="Okano K."/>
            <person name="Miyata N."/>
            <person name="Ozaki Y."/>
        </authorList>
    </citation>
    <scope>NUCLEOTIDE SEQUENCE [LARGE SCALE GENOMIC DNA]</scope>
    <source>
        <strain evidence="2">NIES-44</strain>
    </source>
</reference>
<comment type="caution">
    <text evidence="1">The sequence shown here is derived from an EMBL/GenBank/DDBJ whole genome shotgun (WGS) entry which is preliminary data.</text>
</comment>
<dbReference type="EMBL" id="BBPA01000023">
    <property type="protein sequence ID" value="GAL92612.1"/>
    <property type="molecule type" value="Genomic_DNA"/>
</dbReference>
<accession>A0A0A1VS08</accession>
<gene>
    <name evidence="1" type="ORF">N44_01170</name>
</gene>
<dbReference type="AlphaFoldDB" id="A0A0A1VS08"/>
<organism evidence="1 2">
    <name type="scientific">Microcystis aeruginosa NIES-44</name>
    <dbReference type="NCBI Taxonomy" id="449439"/>
    <lineage>
        <taxon>Bacteria</taxon>
        <taxon>Bacillati</taxon>
        <taxon>Cyanobacteriota</taxon>
        <taxon>Cyanophyceae</taxon>
        <taxon>Oscillatoriophycideae</taxon>
        <taxon>Chroococcales</taxon>
        <taxon>Microcystaceae</taxon>
        <taxon>Microcystis</taxon>
    </lineage>
</organism>
<evidence type="ECO:0000313" key="1">
    <source>
        <dbReference type="EMBL" id="GAL92612.1"/>
    </source>
</evidence>
<sequence>MPKNRDYQAFNSICQTSRKFSSWVAVRQYQIRLYFMFMGSDRC</sequence>
<protein>
    <submittedName>
        <fullName evidence="1">Uncharacterized protein</fullName>
    </submittedName>
</protein>
<name>A0A0A1VS08_MICAE</name>
<dbReference type="Proteomes" id="UP000030321">
    <property type="component" value="Unassembled WGS sequence"/>
</dbReference>
<proteinExistence type="predicted"/>
<evidence type="ECO:0000313" key="2">
    <source>
        <dbReference type="Proteomes" id="UP000030321"/>
    </source>
</evidence>